<evidence type="ECO:0000313" key="2">
    <source>
        <dbReference type="Proteomes" id="UP000037035"/>
    </source>
</evidence>
<dbReference type="VEuPathDB" id="FungiDB:VP01_3383g2"/>
<dbReference type="OrthoDB" id="1728030at2759"/>
<sequence>MADNEGASAKYILEPGTILSGAAADAVAKKHHKTVDILMNFMTETVFDRFTSTSVNNKGCVWLKFMQYEYKGNLAEFIINMHKMLNKIAVCKLGVPDNILSFSILAKLSEDLYNVVDNIIMNEVICESPAATLTKLQEICQNQPKIKRRHNPAATSHDAEHCYQIHPKLRPPQFSRPYEKATTQLVEVNDGHESEPISEANIKISTGGHSNLLYATAVASAILVNQDGKKLILNNVLLVPSLTRSLISIPRIVMVEVNNKFCIQGSIKNNLLEIFNCSFLVIKSPYSCYHSSPIKPNWHNHLGHPNPVYQKALVPESEVVVMIL</sequence>
<gene>
    <name evidence="1" type="ORF">VP01_3383g2</name>
</gene>
<proteinExistence type="predicted"/>
<evidence type="ECO:0000313" key="1">
    <source>
        <dbReference type="EMBL" id="KNZ52963.1"/>
    </source>
</evidence>
<dbReference type="AlphaFoldDB" id="A0A0L6UWR1"/>
<reference evidence="1 2" key="1">
    <citation type="submission" date="2015-08" db="EMBL/GenBank/DDBJ databases">
        <title>Next Generation Sequencing and Analysis of the Genome of Puccinia sorghi L Schw, the Causal Agent of Maize Common Rust.</title>
        <authorList>
            <person name="Rochi L."/>
            <person name="Burguener G."/>
            <person name="Darino M."/>
            <person name="Turjanski A."/>
            <person name="Kreff E."/>
            <person name="Dieguez M.J."/>
            <person name="Sacco F."/>
        </authorList>
    </citation>
    <scope>NUCLEOTIDE SEQUENCE [LARGE SCALE GENOMIC DNA]</scope>
    <source>
        <strain evidence="1 2">RO10H11247</strain>
    </source>
</reference>
<dbReference type="EMBL" id="LAVV01008372">
    <property type="protein sequence ID" value="KNZ52963.1"/>
    <property type="molecule type" value="Genomic_DNA"/>
</dbReference>
<name>A0A0L6UWR1_9BASI</name>
<comment type="caution">
    <text evidence="1">The sequence shown here is derived from an EMBL/GenBank/DDBJ whole genome shotgun (WGS) entry which is preliminary data.</text>
</comment>
<accession>A0A0L6UWR1</accession>
<keyword evidence="2" id="KW-1185">Reference proteome</keyword>
<dbReference type="Proteomes" id="UP000037035">
    <property type="component" value="Unassembled WGS sequence"/>
</dbReference>
<protein>
    <submittedName>
        <fullName evidence="1">Uncharacterized protein</fullName>
    </submittedName>
</protein>
<organism evidence="1 2">
    <name type="scientific">Puccinia sorghi</name>
    <dbReference type="NCBI Taxonomy" id="27349"/>
    <lineage>
        <taxon>Eukaryota</taxon>
        <taxon>Fungi</taxon>
        <taxon>Dikarya</taxon>
        <taxon>Basidiomycota</taxon>
        <taxon>Pucciniomycotina</taxon>
        <taxon>Pucciniomycetes</taxon>
        <taxon>Pucciniales</taxon>
        <taxon>Pucciniaceae</taxon>
        <taxon>Puccinia</taxon>
    </lineage>
</organism>